<feature type="transmembrane region" description="Helical" evidence="5">
    <location>
        <begin position="306"/>
        <end position="325"/>
    </location>
</feature>
<keyword evidence="7" id="KW-1185">Reference proteome</keyword>
<evidence type="ECO:0000256" key="3">
    <source>
        <dbReference type="PIRSR" id="PIRSR617939-1"/>
    </source>
</evidence>
<evidence type="ECO:0000313" key="6">
    <source>
        <dbReference type="EMBL" id="KAF2184995.1"/>
    </source>
</evidence>
<keyword evidence="5" id="KW-0472">Membrane</keyword>
<dbReference type="AlphaFoldDB" id="A0A6A6E1X0"/>
<reference evidence="6" key="1">
    <citation type="journal article" date="2020" name="Stud. Mycol.">
        <title>101 Dothideomycetes genomes: a test case for predicting lifestyles and emergence of pathogens.</title>
        <authorList>
            <person name="Haridas S."/>
            <person name="Albert R."/>
            <person name="Binder M."/>
            <person name="Bloem J."/>
            <person name="Labutti K."/>
            <person name="Salamov A."/>
            <person name="Andreopoulos B."/>
            <person name="Baker S."/>
            <person name="Barry K."/>
            <person name="Bills G."/>
            <person name="Bluhm B."/>
            <person name="Cannon C."/>
            <person name="Castanera R."/>
            <person name="Culley D."/>
            <person name="Daum C."/>
            <person name="Ezra D."/>
            <person name="Gonzalez J."/>
            <person name="Henrissat B."/>
            <person name="Kuo A."/>
            <person name="Liang C."/>
            <person name="Lipzen A."/>
            <person name="Lutzoni F."/>
            <person name="Magnuson J."/>
            <person name="Mondo S."/>
            <person name="Nolan M."/>
            <person name="Ohm R."/>
            <person name="Pangilinan J."/>
            <person name="Park H.-J."/>
            <person name="Ramirez L."/>
            <person name="Alfaro M."/>
            <person name="Sun H."/>
            <person name="Tritt A."/>
            <person name="Yoshinaga Y."/>
            <person name="Zwiers L.-H."/>
            <person name="Turgeon B."/>
            <person name="Goodwin S."/>
            <person name="Spatafora J."/>
            <person name="Crous P."/>
            <person name="Grigoriev I."/>
        </authorList>
    </citation>
    <scope>NUCLEOTIDE SEQUENCE</scope>
    <source>
        <strain evidence="6">CBS 207.26</strain>
    </source>
</reference>
<sequence length="395" mass="43962">MTSSHDQGTFHPHTPLYNVSTAYQPADSACTFRKVLDRLLFSRRSNVSLRSFPLLPPPTQDRLDASLIEQPIDLNDLAHSEVSAAEEKGKTVLYLAYGSNLCKETFRGKRGIKPLSQVNVMVPELRLTFDLPGIPYTEPCFANTALRDPTQHSTQSSEKNAGAVNGHIGKADYHKDRWHKGLVGCVYEVTPSDYAHIIATEGGGSSYKDILVTCYPLHSSTVPDVPTTEPFKAHTLFAPAPNPSSSQCLVTSADRFHRPDPSYAQPSARYLKLLTDGARELSLPSEYQAYLNQIRPYRITSTRQRVGQALFAGIWLPFIILLFALQSSFQGEKGRSPKWLTVLSGWLFAGMWRSYDGGFRKVFGDGERTEEQEGDGEVIDGKDGRYVRSGWNGER</sequence>
<evidence type="ECO:0000256" key="5">
    <source>
        <dbReference type="SAM" id="Phobius"/>
    </source>
</evidence>
<dbReference type="OrthoDB" id="2017317at2759"/>
<evidence type="ECO:0000256" key="2">
    <source>
        <dbReference type="ARBA" id="ARBA00023239"/>
    </source>
</evidence>
<dbReference type="EC" id="4.3.2.9" evidence="1"/>
<organism evidence="6 7">
    <name type="scientific">Zopfia rhizophila CBS 207.26</name>
    <dbReference type="NCBI Taxonomy" id="1314779"/>
    <lineage>
        <taxon>Eukaryota</taxon>
        <taxon>Fungi</taxon>
        <taxon>Dikarya</taxon>
        <taxon>Ascomycota</taxon>
        <taxon>Pezizomycotina</taxon>
        <taxon>Dothideomycetes</taxon>
        <taxon>Dothideomycetes incertae sedis</taxon>
        <taxon>Zopfiaceae</taxon>
        <taxon>Zopfia</taxon>
    </lineage>
</organism>
<feature type="active site" description="Proton acceptor" evidence="3">
    <location>
        <position position="201"/>
    </location>
</feature>
<protein>
    <recommendedName>
        <fullName evidence="1">gamma-glutamylcyclotransferase</fullName>
        <ecNumber evidence="1">4.3.2.9</ecNumber>
    </recommendedName>
</protein>
<keyword evidence="5" id="KW-1133">Transmembrane helix</keyword>
<evidence type="ECO:0000313" key="7">
    <source>
        <dbReference type="Proteomes" id="UP000800200"/>
    </source>
</evidence>
<proteinExistence type="predicted"/>
<gene>
    <name evidence="6" type="ORF">K469DRAFT_708255</name>
</gene>
<accession>A0A6A6E1X0</accession>
<evidence type="ECO:0000256" key="1">
    <source>
        <dbReference type="ARBA" id="ARBA00012346"/>
    </source>
</evidence>
<feature type="binding site" evidence="4">
    <location>
        <position position="270"/>
    </location>
    <ligand>
        <name>substrate</name>
    </ligand>
</feature>
<name>A0A6A6E1X0_9PEZI</name>
<dbReference type="InterPro" id="IPR017939">
    <property type="entry name" value="G-Glutamylcylcotransferase"/>
</dbReference>
<dbReference type="EMBL" id="ML994635">
    <property type="protein sequence ID" value="KAF2184995.1"/>
    <property type="molecule type" value="Genomic_DNA"/>
</dbReference>
<evidence type="ECO:0000256" key="4">
    <source>
        <dbReference type="PIRSR" id="PIRSR617939-2"/>
    </source>
</evidence>
<keyword evidence="5" id="KW-0812">Transmembrane</keyword>
<feature type="binding site" evidence="4">
    <location>
        <begin position="94"/>
        <end position="99"/>
    </location>
    <ligand>
        <name>substrate</name>
    </ligand>
</feature>
<dbReference type="PANTHER" id="PTHR12935:SF0">
    <property type="entry name" value="GAMMA-GLUTAMYLCYCLOTRANSFERASE"/>
    <property type="match status" value="1"/>
</dbReference>
<dbReference type="Gene3D" id="3.10.490.10">
    <property type="entry name" value="Gamma-glutamyl cyclotransferase-like"/>
    <property type="match status" value="1"/>
</dbReference>
<dbReference type="Proteomes" id="UP000800200">
    <property type="component" value="Unassembled WGS sequence"/>
</dbReference>
<keyword evidence="2" id="KW-0456">Lyase</keyword>
<dbReference type="PANTHER" id="PTHR12935">
    <property type="entry name" value="GAMMA-GLUTAMYLCYCLOTRANSFERASE"/>
    <property type="match status" value="1"/>
</dbReference>
<dbReference type="GO" id="GO:0003839">
    <property type="term" value="F:gamma-glutamylcyclotransferase activity"/>
    <property type="evidence" value="ECO:0007669"/>
    <property type="project" value="UniProtKB-EC"/>
</dbReference>